<evidence type="ECO:0000313" key="1">
    <source>
        <dbReference type="EMBL" id="EFA03530.1"/>
    </source>
</evidence>
<protein>
    <submittedName>
        <fullName evidence="1">Uncharacterized protein</fullName>
    </submittedName>
</protein>
<organism evidence="1 2">
    <name type="scientific">Tribolium castaneum</name>
    <name type="common">Red flour beetle</name>
    <dbReference type="NCBI Taxonomy" id="7070"/>
    <lineage>
        <taxon>Eukaryota</taxon>
        <taxon>Metazoa</taxon>
        <taxon>Ecdysozoa</taxon>
        <taxon>Arthropoda</taxon>
        <taxon>Hexapoda</taxon>
        <taxon>Insecta</taxon>
        <taxon>Pterygota</taxon>
        <taxon>Neoptera</taxon>
        <taxon>Endopterygota</taxon>
        <taxon>Coleoptera</taxon>
        <taxon>Polyphaga</taxon>
        <taxon>Cucujiformia</taxon>
        <taxon>Tenebrionidae</taxon>
        <taxon>Tenebrionidae incertae sedis</taxon>
        <taxon>Tribolium</taxon>
    </lineage>
</organism>
<gene>
    <name evidence="1" type="primary">GLEAN_13533</name>
    <name evidence="1" type="ORF">TcasGA2_TC013533</name>
</gene>
<accession>D6WL04</accession>
<keyword evidence="2" id="KW-1185">Reference proteome</keyword>
<dbReference type="AlphaFoldDB" id="D6WL04"/>
<proteinExistence type="predicted"/>
<dbReference type="Proteomes" id="UP000007266">
    <property type="component" value="Linkage group 5"/>
</dbReference>
<reference evidence="1 2" key="2">
    <citation type="journal article" date="2010" name="Nucleic Acids Res.">
        <title>BeetleBase in 2010: revisions to provide comprehensive genomic information for Tribolium castaneum.</title>
        <authorList>
            <person name="Kim H.S."/>
            <person name="Murphy T."/>
            <person name="Xia J."/>
            <person name="Caragea D."/>
            <person name="Park Y."/>
            <person name="Beeman R.W."/>
            <person name="Lorenzen M.D."/>
            <person name="Butcher S."/>
            <person name="Manak J.R."/>
            <person name="Brown S.J."/>
        </authorList>
    </citation>
    <scope>GENOME REANNOTATION</scope>
    <source>
        <strain evidence="1 2">Georgia GA2</strain>
    </source>
</reference>
<reference evidence="1 2" key="1">
    <citation type="journal article" date="2008" name="Nature">
        <title>The genome of the model beetle and pest Tribolium castaneum.</title>
        <authorList>
            <consortium name="Tribolium Genome Sequencing Consortium"/>
            <person name="Richards S."/>
            <person name="Gibbs R.A."/>
            <person name="Weinstock G.M."/>
            <person name="Brown S.J."/>
            <person name="Denell R."/>
            <person name="Beeman R.W."/>
            <person name="Gibbs R."/>
            <person name="Beeman R.W."/>
            <person name="Brown S.J."/>
            <person name="Bucher G."/>
            <person name="Friedrich M."/>
            <person name="Grimmelikhuijzen C.J."/>
            <person name="Klingler M."/>
            <person name="Lorenzen M."/>
            <person name="Richards S."/>
            <person name="Roth S."/>
            <person name="Schroder R."/>
            <person name="Tautz D."/>
            <person name="Zdobnov E.M."/>
            <person name="Muzny D."/>
            <person name="Gibbs R.A."/>
            <person name="Weinstock G.M."/>
            <person name="Attaway T."/>
            <person name="Bell S."/>
            <person name="Buhay C.J."/>
            <person name="Chandrabose M.N."/>
            <person name="Chavez D."/>
            <person name="Clerk-Blankenburg K.P."/>
            <person name="Cree A."/>
            <person name="Dao M."/>
            <person name="Davis C."/>
            <person name="Chacko J."/>
            <person name="Dinh H."/>
            <person name="Dugan-Rocha S."/>
            <person name="Fowler G."/>
            <person name="Garner T.T."/>
            <person name="Garnes J."/>
            <person name="Gnirke A."/>
            <person name="Hawes A."/>
            <person name="Hernandez J."/>
            <person name="Hines S."/>
            <person name="Holder M."/>
            <person name="Hume J."/>
            <person name="Jhangiani S.N."/>
            <person name="Joshi V."/>
            <person name="Khan Z.M."/>
            <person name="Jackson L."/>
            <person name="Kovar C."/>
            <person name="Kowis A."/>
            <person name="Lee S."/>
            <person name="Lewis L.R."/>
            <person name="Margolis J."/>
            <person name="Morgan M."/>
            <person name="Nazareth L.V."/>
            <person name="Nguyen N."/>
            <person name="Okwuonu G."/>
            <person name="Parker D."/>
            <person name="Richards S."/>
            <person name="Ruiz S.J."/>
            <person name="Santibanez J."/>
            <person name="Savard J."/>
            <person name="Scherer S.E."/>
            <person name="Schneider B."/>
            <person name="Sodergren E."/>
            <person name="Tautz D."/>
            <person name="Vattahil S."/>
            <person name="Villasana D."/>
            <person name="White C.S."/>
            <person name="Wright R."/>
            <person name="Park Y."/>
            <person name="Beeman R.W."/>
            <person name="Lord J."/>
            <person name="Oppert B."/>
            <person name="Lorenzen M."/>
            <person name="Brown S."/>
            <person name="Wang L."/>
            <person name="Savard J."/>
            <person name="Tautz D."/>
            <person name="Richards S."/>
            <person name="Weinstock G."/>
            <person name="Gibbs R.A."/>
            <person name="Liu Y."/>
            <person name="Worley K."/>
            <person name="Weinstock G."/>
            <person name="Elsik C.G."/>
            <person name="Reese J.T."/>
            <person name="Elhaik E."/>
            <person name="Landan G."/>
            <person name="Graur D."/>
            <person name="Arensburger P."/>
            <person name="Atkinson P."/>
            <person name="Beeman R.W."/>
            <person name="Beidler J."/>
            <person name="Brown S.J."/>
            <person name="Demuth J.P."/>
            <person name="Drury D.W."/>
            <person name="Du Y.Z."/>
            <person name="Fujiwara H."/>
            <person name="Lorenzen M."/>
            <person name="Maselli V."/>
            <person name="Osanai M."/>
            <person name="Park Y."/>
            <person name="Robertson H.M."/>
            <person name="Tu Z."/>
            <person name="Wang J.J."/>
            <person name="Wang S."/>
            <person name="Richards S."/>
            <person name="Song H."/>
            <person name="Zhang L."/>
            <person name="Sodergren E."/>
            <person name="Werner D."/>
            <person name="Stanke M."/>
            <person name="Morgenstern B."/>
            <person name="Solovyev V."/>
            <person name="Kosarev P."/>
            <person name="Brown G."/>
            <person name="Chen H.C."/>
            <person name="Ermolaeva O."/>
            <person name="Hlavina W."/>
            <person name="Kapustin Y."/>
            <person name="Kiryutin B."/>
            <person name="Kitts P."/>
            <person name="Maglott D."/>
            <person name="Pruitt K."/>
            <person name="Sapojnikov V."/>
            <person name="Souvorov A."/>
            <person name="Mackey A.J."/>
            <person name="Waterhouse R.M."/>
            <person name="Wyder S."/>
            <person name="Zdobnov E.M."/>
            <person name="Zdobnov E.M."/>
            <person name="Wyder S."/>
            <person name="Kriventseva E.V."/>
            <person name="Kadowaki T."/>
            <person name="Bork P."/>
            <person name="Aranda M."/>
            <person name="Bao R."/>
            <person name="Beermann A."/>
            <person name="Berns N."/>
            <person name="Bolognesi R."/>
            <person name="Bonneton F."/>
            <person name="Bopp D."/>
            <person name="Brown S.J."/>
            <person name="Bucher G."/>
            <person name="Butts T."/>
            <person name="Chaumot A."/>
            <person name="Denell R.E."/>
            <person name="Ferrier D.E."/>
            <person name="Friedrich M."/>
            <person name="Gordon C.M."/>
            <person name="Jindra M."/>
            <person name="Klingler M."/>
            <person name="Lan Q."/>
            <person name="Lattorff H.M."/>
            <person name="Laudet V."/>
            <person name="von Levetsow C."/>
            <person name="Liu Z."/>
            <person name="Lutz R."/>
            <person name="Lynch J.A."/>
            <person name="da Fonseca R.N."/>
            <person name="Posnien N."/>
            <person name="Reuter R."/>
            <person name="Roth S."/>
            <person name="Savard J."/>
            <person name="Schinko J.B."/>
            <person name="Schmitt C."/>
            <person name="Schoppmeier M."/>
            <person name="Schroder R."/>
            <person name="Shippy T.D."/>
            <person name="Simonnet F."/>
            <person name="Marques-Souza H."/>
            <person name="Tautz D."/>
            <person name="Tomoyasu Y."/>
            <person name="Trauner J."/>
            <person name="Van der Zee M."/>
            <person name="Vervoort M."/>
            <person name="Wittkopp N."/>
            <person name="Wimmer E.A."/>
            <person name="Yang X."/>
            <person name="Jones A.K."/>
            <person name="Sattelle D.B."/>
            <person name="Ebert P.R."/>
            <person name="Nelson D."/>
            <person name="Scott J.G."/>
            <person name="Beeman R.W."/>
            <person name="Muthukrishnan S."/>
            <person name="Kramer K.J."/>
            <person name="Arakane Y."/>
            <person name="Beeman R.W."/>
            <person name="Zhu Q."/>
            <person name="Hogenkamp D."/>
            <person name="Dixit R."/>
            <person name="Oppert B."/>
            <person name="Jiang H."/>
            <person name="Zou Z."/>
            <person name="Marshall J."/>
            <person name="Elpidina E."/>
            <person name="Vinokurov K."/>
            <person name="Oppert C."/>
            <person name="Zou Z."/>
            <person name="Evans J."/>
            <person name="Lu Z."/>
            <person name="Zhao P."/>
            <person name="Sumathipala N."/>
            <person name="Altincicek B."/>
            <person name="Vilcinskas A."/>
            <person name="Williams M."/>
            <person name="Hultmark D."/>
            <person name="Hetru C."/>
            <person name="Jiang H."/>
            <person name="Grimmelikhuijzen C.J."/>
            <person name="Hauser F."/>
            <person name="Cazzamali G."/>
            <person name="Williamson M."/>
            <person name="Park Y."/>
            <person name="Li B."/>
            <person name="Tanaka Y."/>
            <person name="Predel R."/>
            <person name="Neupert S."/>
            <person name="Schachtner J."/>
            <person name="Verleyen P."/>
            <person name="Raible F."/>
            <person name="Bork P."/>
            <person name="Friedrich M."/>
            <person name="Walden K.K."/>
            <person name="Robertson H.M."/>
            <person name="Angeli S."/>
            <person name="Foret S."/>
            <person name="Bucher G."/>
            <person name="Schuetz S."/>
            <person name="Maleszka R."/>
            <person name="Wimmer E.A."/>
            <person name="Beeman R.W."/>
            <person name="Lorenzen M."/>
            <person name="Tomoyasu Y."/>
            <person name="Miller S.C."/>
            <person name="Grossmann D."/>
            <person name="Bucher G."/>
        </authorList>
    </citation>
    <scope>NUCLEOTIDE SEQUENCE [LARGE SCALE GENOMIC DNA]</scope>
    <source>
        <strain evidence="1 2">Georgia GA2</strain>
    </source>
</reference>
<sequence>MDGWIRGNAASRRWASMGAPVARFSCRNATNQVISCIGNVDFRTANGDGGRFLSLQERFSRIDADCVDRSGIYRCFRDNRPV</sequence>
<dbReference type="HOGENOM" id="CLU_2561265_0_0_1"/>
<dbReference type="EMBL" id="KQ971343">
    <property type="protein sequence ID" value="EFA03530.1"/>
    <property type="molecule type" value="Genomic_DNA"/>
</dbReference>
<dbReference type="InParanoid" id="D6WL04"/>
<name>D6WL04_TRICA</name>
<evidence type="ECO:0000313" key="2">
    <source>
        <dbReference type="Proteomes" id="UP000007266"/>
    </source>
</evidence>